<feature type="domain" description="Aminoacyl-tRNA synthetase class Ia" evidence="8">
    <location>
        <begin position="9"/>
        <end position="220"/>
    </location>
</feature>
<evidence type="ECO:0000256" key="1">
    <source>
        <dbReference type="ARBA" id="ARBA00005594"/>
    </source>
</evidence>
<keyword evidence="6" id="KW-0648">Protein biosynthesis</keyword>
<dbReference type="GO" id="GO:0005829">
    <property type="term" value="C:cytosol"/>
    <property type="evidence" value="ECO:0007669"/>
    <property type="project" value="TreeGrafter"/>
</dbReference>
<dbReference type="AlphaFoldDB" id="A0A9D1VU17"/>
<protein>
    <recommendedName>
        <fullName evidence="2">leucine--tRNA ligase</fullName>
        <ecNumber evidence="2">6.1.1.4</ecNumber>
    </recommendedName>
</protein>
<dbReference type="EC" id="6.1.1.4" evidence="2"/>
<evidence type="ECO:0000256" key="6">
    <source>
        <dbReference type="ARBA" id="ARBA00022917"/>
    </source>
</evidence>
<keyword evidence="3 9" id="KW-0436">Ligase</keyword>
<reference evidence="9" key="1">
    <citation type="journal article" date="2021" name="PeerJ">
        <title>Extensive microbial diversity within the chicken gut microbiome revealed by metagenomics and culture.</title>
        <authorList>
            <person name="Gilroy R."/>
            <person name="Ravi A."/>
            <person name="Getino M."/>
            <person name="Pursley I."/>
            <person name="Horton D.L."/>
            <person name="Alikhan N.F."/>
            <person name="Baker D."/>
            <person name="Gharbi K."/>
            <person name="Hall N."/>
            <person name="Watson M."/>
            <person name="Adriaenssens E.M."/>
            <person name="Foster-Nyarko E."/>
            <person name="Jarju S."/>
            <person name="Secka A."/>
            <person name="Antonio M."/>
            <person name="Oren A."/>
            <person name="Chaudhuri R.R."/>
            <person name="La Ragione R."/>
            <person name="Hildebrand F."/>
            <person name="Pallen M.J."/>
        </authorList>
    </citation>
    <scope>NUCLEOTIDE SEQUENCE</scope>
    <source>
        <strain evidence="9">26628</strain>
    </source>
</reference>
<dbReference type="InterPro" id="IPR002300">
    <property type="entry name" value="aa-tRNA-synth_Ia"/>
</dbReference>
<comment type="similarity">
    <text evidence="1">Belongs to the class-I aminoacyl-tRNA synthetase family.</text>
</comment>
<dbReference type="GO" id="GO:0006429">
    <property type="term" value="P:leucyl-tRNA aminoacylation"/>
    <property type="evidence" value="ECO:0007669"/>
    <property type="project" value="InterPro"/>
</dbReference>
<sequence>MDMKSVESKWQQRWEKTKENHFNKKNIDKKYYVLEMFSYPSGAKLHIGHWYNYGPSDSFARFKKMQGCEVFQPMGFDAFGLPAENYAIKTKIHPKDSTEKNIATMERQLRAMGAMFDWAAEIKTCDEDYYKWTQWMFLKLFENGLAYRKEAPVNWCPSCNTVLANEQVVEGCCERCGTPVIKRDLTQWFFKITQYAEELLQGLNTIDWPEKTKLMQRNWIGKS</sequence>
<evidence type="ECO:0000259" key="8">
    <source>
        <dbReference type="Pfam" id="PF00133"/>
    </source>
</evidence>
<evidence type="ECO:0000313" key="9">
    <source>
        <dbReference type="EMBL" id="HIX46941.1"/>
    </source>
</evidence>
<keyword evidence="7" id="KW-0030">Aminoacyl-tRNA synthetase</keyword>
<name>A0A9D1VU17_9FIRM</name>
<dbReference type="CDD" id="cd00812">
    <property type="entry name" value="LeuRS_core"/>
    <property type="match status" value="1"/>
</dbReference>
<dbReference type="PRINTS" id="PR00985">
    <property type="entry name" value="TRNASYNTHLEU"/>
</dbReference>
<dbReference type="GO" id="GO:0005524">
    <property type="term" value="F:ATP binding"/>
    <property type="evidence" value="ECO:0007669"/>
    <property type="project" value="UniProtKB-KW"/>
</dbReference>
<gene>
    <name evidence="9" type="ORF">H9737_04530</name>
</gene>
<dbReference type="FunFam" id="3.40.50.620:FF:000003">
    <property type="entry name" value="Leucine--tRNA ligase"/>
    <property type="match status" value="1"/>
</dbReference>
<feature type="non-terminal residue" evidence="9">
    <location>
        <position position="223"/>
    </location>
</feature>
<organism evidence="9 10">
    <name type="scientific">Candidatus Borkfalkia faecigallinarum</name>
    <dbReference type="NCBI Taxonomy" id="2838509"/>
    <lineage>
        <taxon>Bacteria</taxon>
        <taxon>Bacillati</taxon>
        <taxon>Bacillota</taxon>
        <taxon>Clostridia</taxon>
        <taxon>Christensenellales</taxon>
        <taxon>Christensenellaceae</taxon>
        <taxon>Candidatus Borkfalkia</taxon>
    </lineage>
</organism>
<evidence type="ECO:0000256" key="3">
    <source>
        <dbReference type="ARBA" id="ARBA00022598"/>
    </source>
</evidence>
<evidence type="ECO:0000256" key="4">
    <source>
        <dbReference type="ARBA" id="ARBA00022741"/>
    </source>
</evidence>
<dbReference type="GO" id="GO:0004823">
    <property type="term" value="F:leucine-tRNA ligase activity"/>
    <property type="evidence" value="ECO:0007669"/>
    <property type="project" value="UniProtKB-EC"/>
</dbReference>
<dbReference type="EMBL" id="DXFD01000067">
    <property type="protein sequence ID" value="HIX46941.1"/>
    <property type="molecule type" value="Genomic_DNA"/>
</dbReference>
<dbReference type="SUPFAM" id="SSF52374">
    <property type="entry name" value="Nucleotidylyl transferase"/>
    <property type="match status" value="1"/>
</dbReference>
<accession>A0A9D1VU17</accession>
<dbReference type="PANTHER" id="PTHR43740:SF2">
    <property type="entry name" value="LEUCINE--TRNA LIGASE, MITOCHONDRIAL"/>
    <property type="match status" value="1"/>
</dbReference>
<dbReference type="Proteomes" id="UP000824249">
    <property type="component" value="Unassembled WGS sequence"/>
</dbReference>
<dbReference type="InterPro" id="IPR014729">
    <property type="entry name" value="Rossmann-like_a/b/a_fold"/>
</dbReference>
<dbReference type="InterPro" id="IPR002302">
    <property type="entry name" value="Leu-tRNA-ligase"/>
</dbReference>
<reference evidence="9" key="2">
    <citation type="submission" date="2021-04" db="EMBL/GenBank/DDBJ databases">
        <authorList>
            <person name="Gilroy R."/>
        </authorList>
    </citation>
    <scope>NUCLEOTIDE SEQUENCE</scope>
    <source>
        <strain evidence="9">26628</strain>
    </source>
</reference>
<evidence type="ECO:0000313" key="10">
    <source>
        <dbReference type="Proteomes" id="UP000824249"/>
    </source>
</evidence>
<dbReference type="Pfam" id="PF00133">
    <property type="entry name" value="tRNA-synt_1"/>
    <property type="match status" value="1"/>
</dbReference>
<comment type="caution">
    <text evidence="9">The sequence shown here is derived from an EMBL/GenBank/DDBJ whole genome shotgun (WGS) entry which is preliminary data.</text>
</comment>
<dbReference type="Gene3D" id="3.40.50.620">
    <property type="entry name" value="HUPs"/>
    <property type="match status" value="1"/>
</dbReference>
<evidence type="ECO:0000256" key="5">
    <source>
        <dbReference type="ARBA" id="ARBA00022840"/>
    </source>
</evidence>
<dbReference type="PANTHER" id="PTHR43740">
    <property type="entry name" value="LEUCYL-TRNA SYNTHETASE"/>
    <property type="match status" value="1"/>
</dbReference>
<evidence type="ECO:0000256" key="2">
    <source>
        <dbReference type="ARBA" id="ARBA00013164"/>
    </source>
</evidence>
<keyword evidence="4" id="KW-0547">Nucleotide-binding</keyword>
<keyword evidence="5" id="KW-0067">ATP-binding</keyword>
<proteinExistence type="inferred from homology"/>
<evidence type="ECO:0000256" key="7">
    <source>
        <dbReference type="ARBA" id="ARBA00023146"/>
    </source>
</evidence>